<organism evidence="1 2">
    <name type="scientific">Trichonephila inaurata madagascariensis</name>
    <dbReference type="NCBI Taxonomy" id="2747483"/>
    <lineage>
        <taxon>Eukaryota</taxon>
        <taxon>Metazoa</taxon>
        <taxon>Ecdysozoa</taxon>
        <taxon>Arthropoda</taxon>
        <taxon>Chelicerata</taxon>
        <taxon>Arachnida</taxon>
        <taxon>Araneae</taxon>
        <taxon>Araneomorphae</taxon>
        <taxon>Entelegynae</taxon>
        <taxon>Araneoidea</taxon>
        <taxon>Nephilidae</taxon>
        <taxon>Trichonephila</taxon>
        <taxon>Trichonephila inaurata</taxon>
    </lineage>
</organism>
<accession>A0A8X7CBJ8</accession>
<evidence type="ECO:0000313" key="1">
    <source>
        <dbReference type="EMBL" id="GFY58864.1"/>
    </source>
</evidence>
<proteinExistence type="predicted"/>
<name>A0A8X7CBJ8_9ARAC</name>
<gene>
    <name evidence="1" type="ORF">TNIN_316291</name>
</gene>
<protein>
    <submittedName>
        <fullName evidence="1">Uncharacterized protein</fullName>
    </submittedName>
</protein>
<dbReference type="EMBL" id="BMAV01012289">
    <property type="protein sequence ID" value="GFY58864.1"/>
    <property type="molecule type" value="Genomic_DNA"/>
</dbReference>
<comment type="caution">
    <text evidence="1">The sequence shown here is derived from an EMBL/GenBank/DDBJ whole genome shotgun (WGS) entry which is preliminary data.</text>
</comment>
<evidence type="ECO:0000313" key="2">
    <source>
        <dbReference type="Proteomes" id="UP000886998"/>
    </source>
</evidence>
<reference evidence="1" key="1">
    <citation type="submission" date="2020-08" db="EMBL/GenBank/DDBJ databases">
        <title>Multicomponent nature underlies the extraordinary mechanical properties of spider dragline silk.</title>
        <authorList>
            <person name="Kono N."/>
            <person name="Nakamura H."/>
            <person name="Mori M."/>
            <person name="Yoshida Y."/>
            <person name="Ohtoshi R."/>
            <person name="Malay A.D."/>
            <person name="Moran D.A.P."/>
            <person name="Tomita M."/>
            <person name="Numata K."/>
            <person name="Arakawa K."/>
        </authorList>
    </citation>
    <scope>NUCLEOTIDE SEQUENCE</scope>
</reference>
<sequence>MSQRNVGGSDCDMGNRIVLEDNYVVHIENSLILPLPHTFQSAMLFPCGLHFPVNFDERSSLSPRKMNYMSLLVRCGSVKYNHLPQRLTVVPCRGPNGRQGRSVSRKVHHCELTY</sequence>
<keyword evidence="2" id="KW-1185">Reference proteome</keyword>
<dbReference type="Proteomes" id="UP000886998">
    <property type="component" value="Unassembled WGS sequence"/>
</dbReference>
<dbReference type="AlphaFoldDB" id="A0A8X7CBJ8"/>